<dbReference type="CDD" id="cd01284">
    <property type="entry name" value="Riboflavin_deaminase-reductase"/>
    <property type="match status" value="1"/>
</dbReference>
<dbReference type="EC" id="3.5.4.26" evidence="13"/>
<evidence type="ECO:0000256" key="8">
    <source>
        <dbReference type="ARBA" id="ARBA00022801"/>
    </source>
</evidence>
<evidence type="ECO:0000313" key="19">
    <source>
        <dbReference type="Proteomes" id="UP000288279"/>
    </source>
</evidence>
<dbReference type="InterPro" id="IPR002734">
    <property type="entry name" value="RibDG_C"/>
</dbReference>
<dbReference type="NCBIfam" id="TIGR00227">
    <property type="entry name" value="ribD_Cterm"/>
    <property type="match status" value="1"/>
</dbReference>
<feature type="binding site" evidence="16">
    <location>
        <position position="50"/>
    </location>
    <ligand>
        <name>Zn(2+)</name>
        <dbReference type="ChEBI" id="CHEBI:29105"/>
        <note>catalytic</note>
    </ligand>
</feature>
<evidence type="ECO:0000259" key="17">
    <source>
        <dbReference type="PROSITE" id="PS51747"/>
    </source>
</evidence>
<dbReference type="PANTHER" id="PTHR38011:SF7">
    <property type="entry name" value="2,5-DIAMINO-6-RIBOSYLAMINO-4(3H)-PYRIMIDINONE 5'-PHOSPHATE REDUCTASE"/>
    <property type="match status" value="1"/>
</dbReference>
<comment type="caution">
    <text evidence="18">The sequence shown here is derived from an EMBL/GenBank/DDBJ whole genome shotgun (WGS) entry which is preliminary data.</text>
</comment>
<evidence type="ECO:0000256" key="5">
    <source>
        <dbReference type="ARBA" id="ARBA00007417"/>
    </source>
</evidence>
<keyword evidence="19" id="KW-1185">Reference proteome</keyword>
<feature type="binding site" evidence="15">
    <location>
        <position position="184"/>
    </location>
    <ligand>
        <name>substrate</name>
    </ligand>
</feature>
<evidence type="ECO:0000256" key="14">
    <source>
        <dbReference type="PIRSR" id="PIRSR006769-1"/>
    </source>
</evidence>
<comment type="catalytic activity">
    <reaction evidence="13">
        <text>2,5-diamino-6-hydroxy-4-(5-phosphoribosylamino)-pyrimidine + H2O + H(+) = 5-amino-6-(5-phospho-D-ribosylamino)uracil + NH4(+)</text>
        <dbReference type="Rhea" id="RHEA:21868"/>
        <dbReference type="ChEBI" id="CHEBI:15377"/>
        <dbReference type="ChEBI" id="CHEBI:15378"/>
        <dbReference type="ChEBI" id="CHEBI:28938"/>
        <dbReference type="ChEBI" id="CHEBI:58453"/>
        <dbReference type="ChEBI" id="CHEBI:58614"/>
        <dbReference type="EC" id="3.5.4.26"/>
    </reaction>
</comment>
<keyword evidence="11 13" id="KW-0560">Oxidoreductase</keyword>
<dbReference type="PIRSF" id="PIRSF006769">
    <property type="entry name" value="RibD"/>
    <property type="match status" value="1"/>
</dbReference>
<evidence type="ECO:0000313" key="18">
    <source>
        <dbReference type="EMBL" id="RUO79609.1"/>
    </source>
</evidence>
<dbReference type="SUPFAM" id="SSF53597">
    <property type="entry name" value="Dihydrofolate reductase-like"/>
    <property type="match status" value="1"/>
</dbReference>
<feature type="binding site" evidence="15">
    <location>
        <position position="154"/>
    </location>
    <ligand>
        <name>NADP(+)</name>
        <dbReference type="ChEBI" id="CHEBI:58349"/>
    </ligand>
</feature>
<keyword evidence="7 13" id="KW-0479">Metal-binding</keyword>
<dbReference type="Gene3D" id="3.40.140.10">
    <property type="entry name" value="Cytidine Deaminase, domain 2"/>
    <property type="match status" value="1"/>
</dbReference>
<evidence type="ECO:0000256" key="15">
    <source>
        <dbReference type="PIRSR" id="PIRSR006769-2"/>
    </source>
</evidence>
<keyword evidence="6 13" id="KW-0686">Riboflavin biosynthesis</keyword>
<evidence type="ECO:0000256" key="11">
    <source>
        <dbReference type="ARBA" id="ARBA00023002"/>
    </source>
</evidence>
<comment type="function">
    <text evidence="1 13">Converts 2,5-diamino-6-(ribosylamino)-4(3h)-pyrimidinone 5'-phosphate into 5-amino-6-(ribosylamino)-2,4(1h,3h)-pyrimidinedione 5'-phosphate.</text>
</comment>
<feature type="active site" description="Proton donor" evidence="14">
    <location>
        <position position="52"/>
    </location>
</feature>
<dbReference type="GO" id="GO:0008270">
    <property type="term" value="F:zinc ion binding"/>
    <property type="evidence" value="ECO:0007669"/>
    <property type="project" value="InterPro"/>
</dbReference>
<evidence type="ECO:0000256" key="7">
    <source>
        <dbReference type="ARBA" id="ARBA00022723"/>
    </source>
</evidence>
<reference evidence="18 19" key="1">
    <citation type="journal article" date="2011" name="Front. Microbiol.">
        <title>Genomic signatures of strain selection and enhancement in Bacillus atrophaeus var. globigii, a historical biowarfare simulant.</title>
        <authorList>
            <person name="Gibbons H.S."/>
            <person name="Broomall S.M."/>
            <person name="McNew L.A."/>
            <person name="Daligault H."/>
            <person name="Chapman C."/>
            <person name="Bruce D."/>
            <person name="Karavis M."/>
            <person name="Krepps M."/>
            <person name="McGregor P.A."/>
            <person name="Hong C."/>
            <person name="Park K.H."/>
            <person name="Akmal A."/>
            <person name="Feldman A."/>
            <person name="Lin J.S."/>
            <person name="Chang W.E."/>
            <person name="Higgs B.W."/>
            <person name="Demirev P."/>
            <person name="Lindquist J."/>
            <person name="Liem A."/>
            <person name="Fochler E."/>
            <person name="Read T.D."/>
            <person name="Tapia R."/>
            <person name="Johnson S."/>
            <person name="Bishop-Lilly K.A."/>
            <person name="Detter C."/>
            <person name="Han C."/>
            <person name="Sozhamannan S."/>
            <person name="Rosenzweig C.N."/>
            <person name="Skowronski E.W."/>
        </authorList>
    </citation>
    <scope>NUCLEOTIDE SEQUENCE [LARGE SCALE GENOMIC DNA]</scope>
    <source>
        <strain evidence="18 19">PIT1</strain>
    </source>
</reference>
<dbReference type="FunFam" id="3.40.140.10:FF:000025">
    <property type="entry name" value="Riboflavin biosynthesis protein RibD"/>
    <property type="match status" value="1"/>
</dbReference>
<keyword evidence="9 13" id="KW-0862">Zinc</keyword>
<feature type="binding site" evidence="15">
    <location>
        <position position="196"/>
    </location>
    <ligand>
        <name>NADP(+)</name>
        <dbReference type="ChEBI" id="CHEBI:58349"/>
    </ligand>
</feature>
<feature type="binding site" evidence="15">
    <location>
        <position position="291"/>
    </location>
    <ligand>
        <name>substrate</name>
    </ligand>
</feature>
<dbReference type="UniPathway" id="UPA00275">
    <property type="reaction ID" value="UER00401"/>
</dbReference>
<comment type="catalytic activity">
    <reaction evidence="13">
        <text>5-amino-6-(5-phospho-D-ribitylamino)uracil + NADP(+) = 5-amino-6-(5-phospho-D-ribosylamino)uracil + NADPH + H(+)</text>
        <dbReference type="Rhea" id="RHEA:17845"/>
        <dbReference type="ChEBI" id="CHEBI:15378"/>
        <dbReference type="ChEBI" id="CHEBI:57783"/>
        <dbReference type="ChEBI" id="CHEBI:58349"/>
        <dbReference type="ChEBI" id="CHEBI:58421"/>
        <dbReference type="ChEBI" id="CHEBI:58453"/>
        <dbReference type="EC" id="1.1.1.193"/>
    </reaction>
</comment>
<feature type="binding site" evidence="15">
    <location>
        <position position="200"/>
    </location>
    <ligand>
        <name>NADP(+)</name>
        <dbReference type="ChEBI" id="CHEBI:58349"/>
    </ligand>
</feature>
<dbReference type="AlphaFoldDB" id="A0A432ZNY4"/>
<evidence type="ECO:0000256" key="1">
    <source>
        <dbReference type="ARBA" id="ARBA00002151"/>
    </source>
</evidence>
<feature type="binding site" evidence="15">
    <location>
        <position position="170"/>
    </location>
    <ligand>
        <name>NADP(+)</name>
        <dbReference type="ChEBI" id="CHEBI:58349"/>
    </ligand>
</feature>
<keyword evidence="12" id="KW-0511">Multifunctional enzyme</keyword>
<dbReference type="InterPro" id="IPR011549">
    <property type="entry name" value="RibD_C"/>
</dbReference>
<dbReference type="InterPro" id="IPR016193">
    <property type="entry name" value="Cytidine_deaminase-like"/>
</dbReference>
<feature type="binding site" evidence="15">
    <location>
        <position position="207"/>
    </location>
    <ligand>
        <name>substrate</name>
    </ligand>
</feature>
<dbReference type="InterPro" id="IPR004794">
    <property type="entry name" value="Eubact_RibD"/>
</dbReference>
<comment type="pathway">
    <text evidence="3 13">Cofactor biosynthesis; riboflavin biosynthesis; 5-amino-6-(D-ribitylamino)uracil from GTP: step 3/4.</text>
</comment>
<keyword evidence="10 13" id="KW-0521">NADP</keyword>
<organism evidence="18 19">
    <name type="scientific">Pseudidiomarina taiwanensis</name>
    <dbReference type="NCBI Taxonomy" id="337250"/>
    <lineage>
        <taxon>Bacteria</taxon>
        <taxon>Pseudomonadati</taxon>
        <taxon>Pseudomonadota</taxon>
        <taxon>Gammaproteobacteria</taxon>
        <taxon>Alteromonadales</taxon>
        <taxon>Idiomarinaceae</taxon>
        <taxon>Pseudidiomarina</taxon>
    </lineage>
</organism>
<dbReference type="EMBL" id="PIQG01000001">
    <property type="protein sequence ID" value="RUO79609.1"/>
    <property type="molecule type" value="Genomic_DNA"/>
</dbReference>
<protein>
    <recommendedName>
        <fullName evidence="13">Riboflavin biosynthesis protein RibD</fullName>
    </recommendedName>
    <domain>
        <recommendedName>
            <fullName evidence="13">Diaminohydroxyphosphoribosylaminopyrimidine deaminase</fullName>
            <shortName evidence="13">DRAP deaminase</shortName>
            <ecNumber evidence="13">3.5.4.26</ecNumber>
        </recommendedName>
        <alternativeName>
            <fullName evidence="13">Riboflavin-specific deaminase</fullName>
        </alternativeName>
    </domain>
    <domain>
        <recommendedName>
            <fullName evidence="13">5-amino-6-(5-phosphoribosylamino)uracil reductase</fullName>
            <ecNumber evidence="13">1.1.1.193</ecNumber>
        </recommendedName>
        <alternativeName>
            <fullName evidence="13">HTP reductase</fullName>
        </alternativeName>
    </domain>
</protein>
<dbReference type="InterPro" id="IPR024072">
    <property type="entry name" value="DHFR-like_dom_sf"/>
</dbReference>
<dbReference type="EC" id="1.1.1.193" evidence="13"/>
<dbReference type="GO" id="GO:0008835">
    <property type="term" value="F:diaminohydroxyphosphoribosylaminopyrimidine deaminase activity"/>
    <property type="evidence" value="ECO:0007669"/>
    <property type="project" value="UniProtKB-EC"/>
</dbReference>
<evidence type="ECO:0000256" key="2">
    <source>
        <dbReference type="ARBA" id="ARBA00004882"/>
    </source>
</evidence>
<dbReference type="Pfam" id="PF01872">
    <property type="entry name" value="RibD_C"/>
    <property type="match status" value="1"/>
</dbReference>
<dbReference type="PROSITE" id="PS51747">
    <property type="entry name" value="CYT_DCMP_DEAMINASES_2"/>
    <property type="match status" value="1"/>
</dbReference>
<gene>
    <name evidence="18" type="primary">ribD</name>
    <name evidence="18" type="ORF">CWI83_03690</name>
</gene>
<dbReference type="PROSITE" id="PS00903">
    <property type="entry name" value="CYT_DCMP_DEAMINASES_1"/>
    <property type="match status" value="1"/>
</dbReference>
<dbReference type="InterPro" id="IPR002125">
    <property type="entry name" value="CMP_dCMP_dom"/>
</dbReference>
<feature type="domain" description="CMP/dCMP-type deaminase" evidence="17">
    <location>
        <begin position="1"/>
        <end position="112"/>
    </location>
</feature>
<feature type="binding site" evidence="15">
    <location>
        <position position="204"/>
    </location>
    <ligand>
        <name>substrate</name>
    </ligand>
</feature>
<dbReference type="Proteomes" id="UP000288279">
    <property type="component" value="Unassembled WGS sequence"/>
</dbReference>
<dbReference type="PANTHER" id="PTHR38011">
    <property type="entry name" value="DIHYDROFOLATE REDUCTASE FAMILY PROTEIN (AFU_ORTHOLOGUE AFUA_8G06820)"/>
    <property type="match status" value="1"/>
</dbReference>
<dbReference type="InterPro" id="IPR050765">
    <property type="entry name" value="Riboflavin_Biosynth_HTPR"/>
</dbReference>
<dbReference type="RefSeq" id="WP_126825830.1">
    <property type="nucleotide sequence ID" value="NZ_PIQG01000001.1"/>
</dbReference>
<name>A0A432ZNY4_9GAMM</name>
<feature type="binding site" evidence="15">
    <location>
        <position position="168"/>
    </location>
    <ligand>
        <name>substrate</name>
    </ligand>
</feature>
<dbReference type="GO" id="GO:0050661">
    <property type="term" value="F:NADP binding"/>
    <property type="evidence" value="ECO:0007669"/>
    <property type="project" value="InterPro"/>
</dbReference>
<feature type="binding site" evidence="16">
    <location>
        <position position="84"/>
    </location>
    <ligand>
        <name>Zn(2+)</name>
        <dbReference type="ChEBI" id="CHEBI:29105"/>
        <note>catalytic</note>
    </ligand>
</feature>
<comment type="similarity">
    <text evidence="4 13">In the N-terminal section; belongs to the cytidine and deoxycytidylate deaminase family.</text>
</comment>
<proteinExistence type="inferred from homology"/>
<evidence type="ECO:0000256" key="6">
    <source>
        <dbReference type="ARBA" id="ARBA00022619"/>
    </source>
</evidence>
<dbReference type="NCBIfam" id="TIGR00326">
    <property type="entry name" value="eubact_ribD"/>
    <property type="match status" value="1"/>
</dbReference>
<dbReference type="OrthoDB" id="9800865at2"/>
<evidence type="ECO:0000256" key="12">
    <source>
        <dbReference type="ARBA" id="ARBA00023268"/>
    </source>
</evidence>
<evidence type="ECO:0000256" key="9">
    <source>
        <dbReference type="ARBA" id="ARBA00022833"/>
    </source>
</evidence>
<dbReference type="SUPFAM" id="SSF53927">
    <property type="entry name" value="Cytidine deaminase-like"/>
    <property type="match status" value="1"/>
</dbReference>
<feature type="binding site" evidence="16">
    <location>
        <position position="75"/>
    </location>
    <ligand>
        <name>Zn(2+)</name>
        <dbReference type="ChEBI" id="CHEBI:29105"/>
        <note>catalytic</note>
    </ligand>
</feature>
<dbReference type="Gene3D" id="3.40.430.10">
    <property type="entry name" value="Dihydrofolate Reductase, subunit A"/>
    <property type="match status" value="1"/>
</dbReference>
<evidence type="ECO:0000256" key="13">
    <source>
        <dbReference type="PIRNR" id="PIRNR006769"/>
    </source>
</evidence>
<accession>A0A432ZNY4</accession>
<dbReference type="Pfam" id="PF00383">
    <property type="entry name" value="dCMP_cyt_deam_1"/>
    <property type="match status" value="1"/>
</dbReference>
<dbReference type="GO" id="GO:0009231">
    <property type="term" value="P:riboflavin biosynthetic process"/>
    <property type="evidence" value="ECO:0007669"/>
    <property type="project" value="UniProtKB-UniPathway"/>
</dbReference>
<dbReference type="GO" id="GO:0008703">
    <property type="term" value="F:5-amino-6-(5-phosphoribosylamino)uracil reductase activity"/>
    <property type="evidence" value="ECO:0007669"/>
    <property type="project" value="UniProtKB-EC"/>
</dbReference>
<comment type="pathway">
    <text evidence="2 13">Cofactor biosynthesis; riboflavin biosynthesis; 5-amino-6-(D-ribitylamino)uracil from GTP: step 2/4.</text>
</comment>
<dbReference type="InterPro" id="IPR016192">
    <property type="entry name" value="APOBEC/CMP_deaminase_Zn-bd"/>
</dbReference>
<comment type="similarity">
    <text evidence="5 13">In the C-terminal section; belongs to the HTP reductase family.</text>
</comment>
<evidence type="ECO:0000256" key="3">
    <source>
        <dbReference type="ARBA" id="ARBA00004910"/>
    </source>
</evidence>
<keyword evidence="8 13" id="KW-0378">Hydrolase</keyword>
<evidence type="ECO:0000256" key="4">
    <source>
        <dbReference type="ARBA" id="ARBA00005259"/>
    </source>
</evidence>
<sequence>MTDKLYMERALALAAQAQYSAAPNPMVGCVIVRDQQIVGEGWHRRAGEAHAEVHALQQAGAAAKGATVYVTLEPCSHFGRTPPCANALIEAEVAEVVVAMVDPNPQVAGRGLAALEAAGIKTKVGVCEAQARWLIRGFVSRMTRSRPWLQVKMASSLDGNIALANGESQWLTGPDARADVHRFRARSSAVLSTAKTVLCDQAKLTARAPETVQQPLRVVLDRSLQLTPEAALFAQTGPILLVHDQALQPNAEVVWPQHVEHFGVAADGQGLDLEALWQELARREINIVWTECGATLAGRLIEQGWADELIVYLAPQVLGHQAQSMLQLPNYSELQQTPKFKFTETRLIGADLRLIAIPDNGRGDLES</sequence>
<evidence type="ECO:0000256" key="16">
    <source>
        <dbReference type="PIRSR" id="PIRSR006769-3"/>
    </source>
</evidence>
<evidence type="ECO:0000256" key="10">
    <source>
        <dbReference type="ARBA" id="ARBA00022857"/>
    </source>
</evidence>
<comment type="cofactor">
    <cofactor evidence="13 16">
        <name>Zn(2+)</name>
        <dbReference type="ChEBI" id="CHEBI:29105"/>
    </cofactor>
    <text evidence="13 16">Binds 1 zinc ion.</text>
</comment>